<dbReference type="Gene3D" id="6.10.140.2220">
    <property type="match status" value="1"/>
</dbReference>
<dbReference type="AlphaFoldDB" id="A0A7S1Z308"/>
<reference evidence="6" key="1">
    <citation type="submission" date="2021-01" db="EMBL/GenBank/DDBJ databases">
        <authorList>
            <person name="Corre E."/>
            <person name="Pelletier E."/>
            <person name="Niang G."/>
            <person name="Scheremetjew M."/>
            <person name="Finn R."/>
            <person name="Kale V."/>
            <person name="Holt S."/>
            <person name="Cochrane G."/>
            <person name="Meng A."/>
            <person name="Brown T."/>
            <person name="Cohen L."/>
        </authorList>
    </citation>
    <scope>NUCLEOTIDE SEQUENCE</scope>
    <source>
        <strain evidence="6">Grunow 1884</strain>
    </source>
</reference>
<dbReference type="GO" id="GO:0008270">
    <property type="term" value="F:zinc ion binding"/>
    <property type="evidence" value="ECO:0007669"/>
    <property type="project" value="UniProtKB-KW"/>
</dbReference>
<protein>
    <recommendedName>
        <fullName evidence="5">MYND-type domain-containing protein</fullName>
    </recommendedName>
</protein>
<evidence type="ECO:0000256" key="3">
    <source>
        <dbReference type="ARBA" id="ARBA00022833"/>
    </source>
</evidence>
<feature type="domain" description="MYND-type" evidence="5">
    <location>
        <begin position="344"/>
        <end position="387"/>
    </location>
</feature>
<keyword evidence="3" id="KW-0862">Zinc</keyword>
<dbReference type="InterPro" id="IPR002893">
    <property type="entry name" value="Znf_MYND"/>
</dbReference>
<evidence type="ECO:0000259" key="5">
    <source>
        <dbReference type="PROSITE" id="PS50865"/>
    </source>
</evidence>
<dbReference type="SUPFAM" id="SSF144232">
    <property type="entry name" value="HIT/MYND zinc finger-like"/>
    <property type="match status" value="1"/>
</dbReference>
<name>A0A7S1Z308_TRICV</name>
<accession>A0A7S1Z308</accession>
<dbReference type="EMBL" id="HBGO01006877">
    <property type="protein sequence ID" value="CAD9326621.1"/>
    <property type="molecule type" value="Transcribed_RNA"/>
</dbReference>
<proteinExistence type="predicted"/>
<evidence type="ECO:0000313" key="6">
    <source>
        <dbReference type="EMBL" id="CAD9326621.1"/>
    </source>
</evidence>
<evidence type="ECO:0000256" key="2">
    <source>
        <dbReference type="ARBA" id="ARBA00022771"/>
    </source>
</evidence>
<dbReference type="Pfam" id="PF01753">
    <property type="entry name" value="zf-MYND"/>
    <property type="match status" value="1"/>
</dbReference>
<dbReference type="Gene3D" id="3.90.1410.10">
    <property type="entry name" value="set domain protein methyltransferase, domain 1"/>
    <property type="match status" value="1"/>
</dbReference>
<sequence>MRRVFVDAVLPALTGDGLRAPLEAADFILPSVIEREKAGSERDALWSSFLYGYSIAFSRSHHGTDGDPELIPLVELFNGLPSACGDGINVDLAFGMWPFIRGPMYENQCNLGCSAVYAKRGITEGGTSLIISYGDLTPSDFLVKYGAVPPQQLKSHTMTDSVNLWVPPGIVPDPKKDEMRCVALEKAHFPLEDFRQGTHRMTFLAGDNGSGRDDLLTSFINGQEPRELGPLRQFLVIAHIADDAAVQLNIDSGRLRCNVNQAKLCSLYLKIIDYNLELLTPPSTDSTTSAADIERSKDPKISSSEAVALISRTCQRETLMKWRRAYFRNYSRAFPSDEINDKGCRVCGRTYPHLTCARCKGRSDAEVAAYCSRAHQKMDWKTHKHQCQAKD</sequence>
<dbReference type="PROSITE" id="PS50865">
    <property type="entry name" value="ZF_MYND_2"/>
    <property type="match status" value="1"/>
</dbReference>
<gene>
    <name evidence="6" type="ORF">OSIN01602_LOCUS3858</name>
</gene>
<evidence type="ECO:0000256" key="1">
    <source>
        <dbReference type="ARBA" id="ARBA00022723"/>
    </source>
</evidence>
<keyword evidence="2 4" id="KW-0863">Zinc-finger</keyword>
<keyword evidence="1" id="KW-0479">Metal-binding</keyword>
<organism evidence="6">
    <name type="scientific">Trieres chinensis</name>
    <name type="common">Marine centric diatom</name>
    <name type="synonym">Odontella sinensis</name>
    <dbReference type="NCBI Taxonomy" id="1514140"/>
    <lineage>
        <taxon>Eukaryota</taxon>
        <taxon>Sar</taxon>
        <taxon>Stramenopiles</taxon>
        <taxon>Ochrophyta</taxon>
        <taxon>Bacillariophyta</taxon>
        <taxon>Mediophyceae</taxon>
        <taxon>Biddulphiophycidae</taxon>
        <taxon>Eupodiscales</taxon>
        <taxon>Parodontellaceae</taxon>
        <taxon>Trieres</taxon>
    </lineage>
</organism>
<evidence type="ECO:0000256" key="4">
    <source>
        <dbReference type="PROSITE-ProRule" id="PRU00134"/>
    </source>
</evidence>